<dbReference type="STRING" id="1382522.W6MUC8"/>
<dbReference type="PANTHER" id="PTHR28040:SF1">
    <property type="entry name" value="PYRIDOXAMINE 5'-PHOSPHATE OXIDASE YLR456W HOMOLOG-RELATED"/>
    <property type="match status" value="1"/>
</dbReference>
<evidence type="ECO:0000313" key="3">
    <source>
        <dbReference type="EMBL" id="CDK29137.1"/>
    </source>
</evidence>
<feature type="domain" description="Pyridoxamine 5'-phosphate oxidase N-terminal" evidence="2">
    <location>
        <begin position="11"/>
        <end position="101"/>
    </location>
</feature>
<dbReference type="EMBL" id="HG793130">
    <property type="protein sequence ID" value="CDK29137.1"/>
    <property type="molecule type" value="Genomic_DNA"/>
</dbReference>
<feature type="region of interest" description="Disordered" evidence="1">
    <location>
        <begin position="97"/>
        <end position="122"/>
    </location>
</feature>
<dbReference type="Proteomes" id="UP000019384">
    <property type="component" value="Unassembled WGS sequence"/>
</dbReference>
<dbReference type="InterPro" id="IPR011576">
    <property type="entry name" value="Pyridox_Oxase_N"/>
</dbReference>
<protein>
    <recommendedName>
        <fullName evidence="2">Pyridoxamine 5'-phosphate oxidase N-terminal domain-containing protein</fullName>
    </recommendedName>
</protein>
<dbReference type="SUPFAM" id="SSF50475">
    <property type="entry name" value="FMN-binding split barrel"/>
    <property type="match status" value="1"/>
</dbReference>
<accession>W6MUC8</accession>
<dbReference type="PANTHER" id="PTHR28040">
    <property type="entry name" value="PYRIDOXAMINE 5'-PHOSPHATE OXIDASE YLR456W HOMOLOG-RELATED"/>
    <property type="match status" value="1"/>
</dbReference>
<dbReference type="RefSeq" id="XP_022461126.1">
    <property type="nucleotide sequence ID" value="XM_022606278.1"/>
</dbReference>
<dbReference type="Gene3D" id="2.30.110.10">
    <property type="entry name" value="Electron Transport, Fmn-binding Protein, Chain A"/>
    <property type="match status" value="1"/>
</dbReference>
<feature type="compositionally biased region" description="Low complexity" evidence="1">
    <location>
        <begin position="111"/>
        <end position="122"/>
    </location>
</feature>
<dbReference type="InterPro" id="IPR052841">
    <property type="entry name" value="PMP_oxidase-like"/>
</dbReference>
<dbReference type="InterPro" id="IPR012349">
    <property type="entry name" value="Split_barrel_FMN-bd"/>
</dbReference>
<gene>
    <name evidence="3" type="ORF">KUCA_T00005124001</name>
</gene>
<dbReference type="Pfam" id="PF01243">
    <property type="entry name" value="PNPOx_N"/>
    <property type="match status" value="1"/>
</dbReference>
<dbReference type="GO" id="GO:0005634">
    <property type="term" value="C:nucleus"/>
    <property type="evidence" value="ECO:0007669"/>
    <property type="project" value="TreeGrafter"/>
</dbReference>
<dbReference type="GO" id="GO:0005737">
    <property type="term" value="C:cytoplasm"/>
    <property type="evidence" value="ECO:0007669"/>
    <property type="project" value="TreeGrafter"/>
</dbReference>
<dbReference type="GeneID" id="34522514"/>
<proteinExistence type="predicted"/>
<evidence type="ECO:0000313" key="4">
    <source>
        <dbReference type="Proteomes" id="UP000019384"/>
    </source>
</evidence>
<organism evidence="3 4">
    <name type="scientific">Kuraishia capsulata CBS 1993</name>
    <dbReference type="NCBI Taxonomy" id="1382522"/>
    <lineage>
        <taxon>Eukaryota</taxon>
        <taxon>Fungi</taxon>
        <taxon>Dikarya</taxon>
        <taxon>Ascomycota</taxon>
        <taxon>Saccharomycotina</taxon>
        <taxon>Pichiomycetes</taxon>
        <taxon>Pichiales</taxon>
        <taxon>Pichiaceae</taxon>
        <taxon>Kuraishia</taxon>
    </lineage>
</organism>
<evidence type="ECO:0000259" key="2">
    <source>
        <dbReference type="Pfam" id="PF01243"/>
    </source>
</evidence>
<feature type="compositionally biased region" description="Acidic residues" evidence="1">
    <location>
        <begin position="97"/>
        <end position="108"/>
    </location>
</feature>
<dbReference type="HOGENOM" id="CLU_078856_1_0_1"/>
<reference evidence="3" key="2">
    <citation type="submission" date="2014-02" db="EMBL/GenBank/DDBJ databases">
        <title>Complete DNA sequence of /Kuraishia capsulata/ illustrates novel genomic features among budding yeasts (/Saccharomycotina/).</title>
        <authorList>
            <person name="Morales L."/>
            <person name="Noel B."/>
            <person name="Porcel B."/>
            <person name="Marcet-Houben M."/>
            <person name="Hullo M-F."/>
            <person name="Sacerdot C."/>
            <person name="Tekaia F."/>
            <person name="Leh-Louis V."/>
            <person name="Despons L."/>
            <person name="Khanna V."/>
            <person name="Aury J-M."/>
            <person name="Barbe V."/>
            <person name="Couloux A."/>
            <person name="Labadie K."/>
            <person name="Pelletier E."/>
            <person name="Souciet J-L."/>
            <person name="Boekhout T."/>
            <person name="Gabaldon T."/>
            <person name="Wincker P."/>
            <person name="Dujon B."/>
        </authorList>
    </citation>
    <scope>NUCLEOTIDE SEQUENCE</scope>
    <source>
        <strain evidence="3">CBS 1993</strain>
    </source>
</reference>
<sequence length="207" mass="22833">MTQVSSEGPFPESVLSLLKKARFVHLATCKDGFPHVSLMNYTYINAHDAFGASPHPIIALSTHTGTQKYENIYSNPHVSLLVHDWVTANSIYKEAIDEEEEEQEEQEEPGSHNSSRNGSISSTAPSKLLQMLQGLNQNELSSVSATLAGEATILLQPSEEKAYYKRKMLHANPDAKLYIDGDDVAIILVSLTKSRVADIQNNVSEYS</sequence>
<keyword evidence="4" id="KW-1185">Reference proteome</keyword>
<reference evidence="3" key="1">
    <citation type="submission" date="2013-12" db="EMBL/GenBank/DDBJ databases">
        <authorList>
            <person name="Genoscope - CEA"/>
        </authorList>
    </citation>
    <scope>NUCLEOTIDE SEQUENCE</scope>
    <source>
        <strain evidence="3">CBS 1993</strain>
    </source>
</reference>
<evidence type="ECO:0000256" key="1">
    <source>
        <dbReference type="SAM" id="MobiDB-lite"/>
    </source>
</evidence>
<name>W6MUC8_9ASCO</name>
<dbReference type="OrthoDB" id="5300823at2759"/>
<dbReference type="AlphaFoldDB" id="W6MUC8"/>